<dbReference type="InterPro" id="IPR010982">
    <property type="entry name" value="Lambda_DNA-bd_dom_sf"/>
</dbReference>
<dbReference type="AlphaFoldDB" id="A0A2N7VBK9"/>
<evidence type="ECO:0000256" key="1">
    <source>
        <dbReference type="SAM" id="MobiDB-lite"/>
    </source>
</evidence>
<gene>
    <name evidence="2" type="ORF">C0Z18_31415</name>
</gene>
<evidence type="ECO:0000313" key="2">
    <source>
        <dbReference type="EMBL" id="PMS14464.1"/>
    </source>
</evidence>
<evidence type="ECO:0000313" key="3">
    <source>
        <dbReference type="Proteomes" id="UP000235616"/>
    </source>
</evidence>
<sequence>MLPNRTREEVRDAFSAHGITVVEWARAHGFSPDSVYAVLLGRTRGVRGEAHRIAVALGLKSSAETPNPMVWPSNGPDRPVETQQEGRMSNN</sequence>
<dbReference type="RefSeq" id="WP_102649360.1">
    <property type="nucleotide sequence ID" value="NZ_PNYA01000045.1"/>
</dbReference>
<keyword evidence="2" id="KW-0238">DNA-binding</keyword>
<dbReference type="Gene3D" id="1.10.260.40">
    <property type="entry name" value="lambda repressor-like DNA-binding domains"/>
    <property type="match status" value="1"/>
</dbReference>
<dbReference type="GO" id="GO:0003677">
    <property type="term" value="F:DNA binding"/>
    <property type="evidence" value="ECO:0007669"/>
    <property type="project" value="UniProtKB-KW"/>
</dbReference>
<dbReference type="EMBL" id="PNYA01000045">
    <property type="protein sequence ID" value="PMS14464.1"/>
    <property type="molecule type" value="Genomic_DNA"/>
</dbReference>
<feature type="compositionally biased region" description="Polar residues" evidence="1">
    <location>
        <begin position="81"/>
        <end position="91"/>
    </location>
</feature>
<proteinExistence type="predicted"/>
<name>A0A2N7VBK9_9BURK</name>
<dbReference type="OrthoDB" id="5679056at2"/>
<organism evidence="2 3">
    <name type="scientific">Trinickia dabaoshanensis</name>
    <dbReference type="NCBI Taxonomy" id="564714"/>
    <lineage>
        <taxon>Bacteria</taxon>
        <taxon>Pseudomonadati</taxon>
        <taxon>Pseudomonadota</taxon>
        <taxon>Betaproteobacteria</taxon>
        <taxon>Burkholderiales</taxon>
        <taxon>Burkholderiaceae</taxon>
        <taxon>Trinickia</taxon>
    </lineage>
</organism>
<accession>A0A2N7VBK9</accession>
<dbReference type="NCBIfam" id="TIGR04111">
    <property type="entry name" value="BcepMu_gp16"/>
    <property type="match status" value="1"/>
</dbReference>
<feature type="region of interest" description="Disordered" evidence="1">
    <location>
        <begin position="63"/>
        <end position="91"/>
    </location>
</feature>
<protein>
    <submittedName>
        <fullName evidence="2">DNA-binding protein</fullName>
    </submittedName>
</protein>
<dbReference type="Proteomes" id="UP000235616">
    <property type="component" value="Unassembled WGS sequence"/>
</dbReference>
<comment type="caution">
    <text evidence="2">The sequence shown here is derived from an EMBL/GenBank/DDBJ whole genome shotgun (WGS) entry which is preliminary data.</text>
</comment>
<reference evidence="2 3" key="1">
    <citation type="submission" date="2018-01" db="EMBL/GenBank/DDBJ databases">
        <title>Whole genome analyses suggest that Burkholderia sensu lato contains two further novel genera in the rhizoxinica-symbiotica group Mycetohabitans gen. nov., and Trinickia gen. nov.: implications for the evolution of diazotrophy and nodulation in the Burkholderiaceae.</title>
        <authorList>
            <person name="Estrada-de los Santos P."/>
            <person name="Palmer M."/>
            <person name="Chavez-Ramirez B."/>
            <person name="Beukes C."/>
            <person name="Steenkamp E.T."/>
            <person name="Hirsch A.M."/>
            <person name="Manyaka P."/>
            <person name="Maluk M."/>
            <person name="Lafos M."/>
            <person name="Crook M."/>
            <person name="Gross E."/>
            <person name="Simon M.F."/>
            <person name="Bueno dos Reis Junior F."/>
            <person name="Poole P.S."/>
            <person name="Venter S.N."/>
            <person name="James E.K."/>
        </authorList>
    </citation>
    <scope>NUCLEOTIDE SEQUENCE [LARGE SCALE GENOMIC DNA]</scope>
    <source>
        <strain evidence="2 3">GIMN1.004</strain>
    </source>
</reference>
<dbReference type="InterPro" id="IPR026365">
    <property type="entry name" value="BcepMu_gp16"/>
</dbReference>
<keyword evidence="3" id="KW-1185">Reference proteome</keyword>